<accession>A0A6M3XSB4</accession>
<gene>
    <name evidence="2" type="ORF">TM448B02103_0003</name>
</gene>
<organism evidence="2">
    <name type="scientific">viral metagenome</name>
    <dbReference type="NCBI Taxonomy" id="1070528"/>
    <lineage>
        <taxon>unclassified sequences</taxon>
        <taxon>metagenomes</taxon>
        <taxon>organismal metagenomes</taxon>
    </lineage>
</organism>
<feature type="compositionally biased region" description="Basic and acidic residues" evidence="1">
    <location>
        <begin position="40"/>
        <end position="51"/>
    </location>
</feature>
<feature type="region of interest" description="Disordered" evidence="1">
    <location>
        <begin position="40"/>
        <end position="63"/>
    </location>
</feature>
<protein>
    <submittedName>
        <fullName evidence="2">Uncharacterized protein</fullName>
    </submittedName>
</protein>
<name>A0A6M3XSB4_9ZZZZ</name>
<sequence length="63" mass="7388">MCAIAEKYGCRKFTKGDGCEAYTTHGVEFRNRRDYCPISEQHKKTVKEPVHKRTGQQKQKKKK</sequence>
<feature type="compositionally biased region" description="Basic residues" evidence="1">
    <location>
        <begin position="52"/>
        <end position="63"/>
    </location>
</feature>
<evidence type="ECO:0000256" key="1">
    <source>
        <dbReference type="SAM" id="MobiDB-lite"/>
    </source>
</evidence>
<reference evidence="2" key="1">
    <citation type="submission" date="2020-03" db="EMBL/GenBank/DDBJ databases">
        <title>The deep terrestrial virosphere.</title>
        <authorList>
            <person name="Holmfeldt K."/>
            <person name="Nilsson E."/>
            <person name="Simone D."/>
            <person name="Lopez-Fernandez M."/>
            <person name="Wu X."/>
            <person name="de Brujin I."/>
            <person name="Lundin D."/>
            <person name="Andersson A."/>
            <person name="Bertilsson S."/>
            <person name="Dopson M."/>
        </authorList>
    </citation>
    <scope>NUCLEOTIDE SEQUENCE</scope>
    <source>
        <strain evidence="2">TM448B02103</strain>
    </source>
</reference>
<dbReference type="EMBL" id="MT144873">
    <property type="protein sequence ID" value="QJI00737.1"/>
    <property type="molecule type" value="Genomic_DNA"/>
</dbReference>
<dbReference type="AlphaFoldDB" id="A0A6M3XSB4"/>
<evidence type="ECO:0000313" key="2">
    <source>
        <dbReference type="EMBL" id="QJI00737.1"/>
    </source>
</evidence>
<proteinExistence type="predicted"/>